<gene>
    <name evidence="1" type="ORF">A0H81_01155</name>
</gene>
<organism evidence="1 2">
    <name type="scientific">Grifola frondosa</name>
    <name type="common">Maitake</name>
    <name type="synonym">Polyporus frondosus</name>
    <dbReference type="NCBI Taxonomy" id="5627"/>
    <lineage>
        <taxon>Eukaryota</taxon>
        <taxon>Fungi</taxon>
        <taxon>Dikarya</taxon>
        <taxon>Basidiomycota</taxon>
        <taxon>Agaricomycotina</taxon>
        <taxon>Agaricomycetes</taxon>
        <taxon>Polyporales</taxon>
        <taxon>Grifolaceae</taxon>
        <taxon>Grifola</taxon>
    </lineage>
</organism>
<reference evidence="1 2" key="1">
    <citation type="submission" date="2016-03" db="EMBL/GenBank/DDBJ databases">
        <title>Whole genome sequencing of Grifola frondosa 9006-11.</title>
        <authorList>
            <person name="Min B."/>
            <person name="Park H."/>
            <person name="Kim J.-G."/>
            <person name="Cho H."/>
            <person name="Oh Y.-L."/>
            <person name="Kong W.-S."/>
            <person name="Choi I.-G."/>
        </authorList>
    </citation>
    <scope>NUCLEOTIDE SEQUENCE [LARGE SCALE GENOMIC DNA]</scope>
    <source>
        <strain evidence="1 2">9006-11</strain>
    </source>
</reference>
<sequence length="160" mass="17888">MKLAKERMMALMAGREPPPLPEKVPKLFQIGKAVMISNASVPEGLDRIADAMTKQVQEVGYLKSGEKDLLVRAMWVAEEGSQATLYFCRLITGEMLEEIAGWKQPTEDGEGHLDEPVKTEELIQYVAAMVGPLQVLNPLGICRAFDWRAFNDPDMKQKLL</sequence>
<protein>
    <submittedName>
        <fullName evidence="1">Uncharacterized protein</fullName>
    </submittedName>
</protein>
<comment type="caution">
    <text evidence="1">The sequence shown here is derived from an EMBL/GenBank/DDBJ whole genome shotgun (WGS) entry which is preliminary data.</text>
</comment>
<dbReference type="EMBL" id="LUGG01000001">
    <property type="protein sequence ID" value="OBZ78834.1"/>
    <property type="molecule type" value="Genomic_DNA"/>
</dbReference>
<accession>A0A1C7MUZ2</accession>
<name>A0A1C7MUZ2_GRIFR</name>
<proteinExistence type="predicted"/>
<dbReference type="Proteomes" id="UP000092993">
    <property type="component" value="Unassembled WGS sequence"/>
</dbReference>
<evidence type="ECO:0000313" key="2">
    <source>
        <dbReference type="Proteomes" id="UP000092993"/>
    </source>
</evidence>
<evidence type="ECO:0000313" key="1">
    <source>
        <dbReference type="EMBL" id="OBZ78834.1"/>
    </source>
</evidence>
<dbReference type="AlphaFoldDB" id="A0A1C7MUZ2"/>
<dbReference type="OrthoDB" id="2785376at2759"/>
<keyword evidence="2" id="KW-1185">Reference proteome</keyword>